<name>A0A139AZI8_GONPJ</name>
<dbReference type="AlphaFoldDB" id="A0A139AZI8"/>
<gene>
    <name evidence="2" type="ORF">M427DRAFT_26764</name>
</gene>
<organism evidence="2 3">
    <name type="scientific">Gonapodya prolifera (strain JEL478)</name>
    <name type="common">Monoblepharis prolifera</name>
    <dbReference type="NCBI Taxonomy" id="1344416"/>
    <lineage>
        <taxon>Eukaryota</taxon>
        <taxon>Fungi</taxon>
        <taxon>Fungi incertae sedis</taxon>
        <taxon>Chytridiomycota</taxon>
        <taxon>Chytridiomycota incertae sedis</taxon>
        <taxon>Monoblepharidomycetes</taxon>
        <taxon>Monoblepharidales</taxon>
        <taxon>Gonapodyaceae</taxon>
        <taxon>Gonapodya</taxon>
    </lineage>
</organism>
<reference evidence="2 3" key="1">
    <citation type="journal article" date="2015" name="Genome Biol. Evol.">
        <title>Phylogenomic analyses indicate that early fungi evolved digesting cell walls of algal ancestors of land plants.</title>
        <authorList>
            <person name="Chang Y."/>
            <person name="Wang S."/>
            <person name="Sekimoto S."/>
            <person name="Aerts A.L."/>
            <person name="Choi C."/>
            <person name="Clum A."/>
            <person name="LaButti K.M."/>
            <person name="Lindquist E.A."/>
            <person name="Yee Ngan C."/>
            <person name="Ohm R.A."/>
            <person name="Salamov A.A."/>
            <person name="Grigoriev I.V."/>
            <person name="Spatafora J.W."/>
            <person name="Berbee M.L."/>
        </authorList>
    </citation>
    <scope>NUCLEOTIDE SEQUENCE [LARGE SCALE GENOMIC DNA]</scope>
    <source>
        <strain evidence="2 3">JEL478</strain>
    </source>
</reference>
<accession>A0A139AZI8</accession>
<dbReference type="EMBL" id="KQ965731">
    <property type="protein sequence ID" value="KXS22124.1"/>
    <property type="molecule type" value="Genomic_DNA"/>
</dbReference>
<feature type="compositionally biased region" description="Basic and acidic residues" evidence="1">
    <location>
        <begin position="153"/>
        <end position="164"/>
    </location>
</feature>
<protein>
    <submittedName>
        <fullName evidence="2">Uncharacterized protein</fullName>
    </submittedName>
</protein>
<proteinExistence type="predicted"/>
<evidence type="ECO:0000256" key="1">
    <source>
        <dbReference type="SAM" id="MobiDB-lite"/>
    </source>
</evidence>
<evidence type="ECO:0000313" key="2">
    <source>
        <dbReference type="EMBL" id="KXS22124.1"/>
    </source>
</evidence>
<sequence length="164" mass="18363">MGKVERFARRHDVDISNIDEHVLGKMVDAGVGEGKYAFQVFEGIRDAIAEGKVPRIRRKRDTQKEGAPFPPSYAKPNQAVATHQRPASTHERQAATHERQPAAHERHPSPPNQRRAESSSPTTTPPQQASKKSFKSPPVETPTGPSDRLQAQQRDRPQHQREAM</sequence>
<keyword evidence="3" id="KW-1185">Reference proteome</keyword>
<dbReference type="Proteomes" id="UP000070544">
    <property type="component" value="Unassembled WGS sequence"/>
</dbReference>
<evidence type="ECO:0000313" key="3">
    <source>
        <dbReference type="Proteomes" id="UP000070544"/>
    </source>
</evidence>
<feature type="compositionally biased region" description="Basic and acidic residues" evidence="1">
    <location>
        <begin position="88"/>
        <end position="108"/>
    </location>
</feature>
<feature type="compositionally biased region" description="Polar residues" evidence="1">
    <location>
        <begin position="118"/>
        <end position="131"/>
    </location>
</feature>
<feature type="region of interest" description="Disordered" evidence="1">
    <location>
        <begin position="50"/>
        <end position="164"/>
    </location>
</feature>